<sequence>MKIADGIETGTVYLNRCDYLDPALPWTGVSLSQFGELTSRSSGCFLCCFAGDVVQVIRSLTIW</sequence>
<gene>
    <name evidence="1" type="ORF">F5878DRAFT_636237</name>
</gene>
<keyword evidence="2" id="KW-1185">Reference proteome</keyword>
<comment type="caution">
    <text evidence="1">The sequence shown here is derived from an EMBL/GenBank/DDBJ whole genome shotgun (WGS) entry which is preliminary data.</text>
</comment>
<reference evidence="1" key="1">
    <citation type="submission" date="2022-08" db="EMBL/GenBank/DDBJ databases">
        <authorList>
            <consortium name="DOE Joint Genome Institute"/>
            <person name="Min B."/>
            <person name="Riley R."/>
            <person name="Sierra-Patev S."/>
            <person name="Naranjo-Ortiz M."/>
            <person name="Looney B."/>
            <person name="Konkel Z."/>
            <person name="Slot J.C."/>
            <person name="Sakamoto Y."/>
            <person name="Steenwyk J.L."/>
            <person name="Rokas A."/>
            <person name="Carro J."/>
            <person name="Camarero S."/>
            <person name="Ferreira P."/>
            <person name="Molpeceres G."/>
            <person name="Ruiz-Duenas F.J."/>
            <person name="Serrano A."/>
            <person name="Henrissat B."/>
            <person name="Drula E."/>
            <person name="Hughes K.W."/>
            <person name="Mata J.L."/>
            <person name="Ishikawa N.K."/>
            <person name="Vargas-Isla R."/>
            <person name="Ushijima S."/>
            <person name="Smith C.A."/>
            <person name="Ahrendt S."/>
            <person name="Andreopoulos W."/>
            <person name="He G."/>
            <person name="Labutti K."/>
            <person name="Lipzen A."/>
            <person name="Ng V."/>
            <person name="Sandor L."/>
            <person name="Barry K."/>
            <person name="Martinez A.T."/>
            <person name="Xiao Y."/>
            <person name="Gibbons J.G."/>
            <person name="Terashima K."/>
            <person name="Hibbett D.S."/>
            <person name="Grigoriev I.V."/>
        </authorList>
    </citation>
    <scope>NUCLEOTIDE SEQUENCE</scope>
    <source>
        <strain evidence="1">TFB9207</strain>
    </source>
</reference>
<evidence type="ECO:0000313" key="1">
    <source>
        <dbReference type="EMBL" id="KAJ3831482.1"/>
    </source>
</evidence>
<dbReference type="EMBL" id="MU807433">
    <property type="protein sequence ID" value="KAJ3831482.1"/>
    <property type="molecule type" value="Genomic_DNA"/>
</dbReference>
<name>A0AA38U9V7_9AGAR</name>
<dbReference type="Proteomes" id="UP001163846">
    <property type="component" value="Unassembled WGS sequence"/>
</dbReference>
<dbReference type="AlphaFoldDB" id="A0AA38U9V7"/>
<proteinExistence type="predicted"/>
<evidence type="ECO:0000313" key="2">
    <source>
        <dbReference type="Proteomes" id="UP001163846"/>
    </source>
</evidence>
<accession>A0AA38U9V7</accession>
<protein>
    <submittedName>
        <fullName evidence="1">Uncharacterized protein</fullName>
    </submittedName>
</protein>
<organism evidence="1 2">
    <name type="scientific">Lentinula raphanica</name>
    <dbReference type="NCBI Taxonomy" id="153919"/>
    <lineage>
        <taxon>Eukaryota</taxon>
        <taxon>Fungi</taxon>
        <taxon>Dikarya</taxon>
        <taxon>Basidiomycota</taxon>
        <taxon>Agaricomycotina</taxon>
        <taxon>Agaricomycetes</taxon>
        <taxon>Agaricomycetidae</taxon>
        <taxon>Agaricales</taxon>
        <taxon>Marasmiineae</taxon>
        <taxon>Omphalotaceae</taxon>
        <taxon>Lentinula</taxon>
    </lineage>
</organism>